<dbReference type="AlphaFoldDB" id="A0A1W6ZZ78"/>
<evidence type="ECO:0000259" key="2">
    <source>
        <dbReference type="Pfam" id="PF00174"/>
    </source>
</evidence>
<organism evidence="3 4">
    <name type="scientific">Pseudorhodoplanes sinuspersici</name>
    <dbReference type="NCBI Taxonomy" id="1235591"/>
    <lineage>
        <taxon>Bacteria</taxon>
        <taxon>Pseudomonadati</taxon>
        <taxon>Pseudomonadota</taxon>
        <taxon>Alphaproteobacteria</taxon>
        <taxon>Hyphomicrobiales</taxon>
        <taxon>Pseudorhodoplanes</taxon>
    </lineage>
</organism>
<dbReference type="Proteomes" id="UP000194137">
    <property type="component" value="Chromosome"/>
</dbReference>
<dbReference type="STRING" id="1235591.CAK95_01500"/>
<feature type="domain" description="Oxidoreductase molybdopterin-binding" evidence="2">
    <location>
        <begin position="61"/>
        <end position="125"/>
    </location>
</feature>
<evidence type="ECO:0000313" key="4">
    <source>
        <dbReference type="Proteomes" id="UP000194137"/>
    </source>
</evidence>
<feature type="compositionally biased region" description="Basic residues" evidence="1">
    <location>
        <begin position="142"/>
        <end position="151"/>
    </location>
</feature>
<dbReference type="Gene3D" id="3.90.420.10">
    <property type="entry name" value="Oxidoreductase, molybdopterin-binding domain"/>
    <property type="match status" value="1"/>
</dbReference>
<reference evidence="3 4" key="1">
    <citation type="submission" date="2017-05" db="EMBL/GenBank/DDBJ databases">
        <title>Full genome sequence of Pseudorhodoplanes sinuspersici.</title>
        <authorList>
            <person name="Dastgheib S.M.M."/>
            <person name="Shavandi M."/>
            <person name="Tirandaz H."/>
        </authorList>
    </citation>
    <scope>NUCLEOTIDE SEQUENCE [LARGE SCALE GENOMIC DNA]</scope>
    <source>
        <strain evidence="3 4">RIPI110</strain>
    </source>
</reference>
<gene>
    <name evidence="3" type="ORF">CAK95_01500</name>
</gene>
<name>A0A1W6ZZ78_9HYPH</name>
<dbReference type="EMBL" id="CP021112">
    <property type="protein sequence ID" value="ARQ02699.1"/>
    <property type="molecule type" value="Genomic_DNA"/>
</dbReference>
<evidence type="ECO:0000313" key="3">
    <source>
        <dbReference type="EMBL" id="ARQ02699.1"/>
    </source>
</evidence>
<dbReference type="InterPro" id="IPR036374">
    <property type="entry name" value="OxRdtase_Mopterin-bd_sf"/>
</dbReference>
<evidence type="ECO:0000256" key="1">
    <source>
        <dbReference type="SAM" id="MobiDB-lite"/>
    </source>
</evidence>
<feature type="region of interest" description="Disordered" evidence="1">
    <location>
        <begin position="128"/>
        <end position="151"/>
    </location>
</feature>
<dbReference type="InterPro" id="IPR000572">
    <property type="entry name" value="OxRdtase_Mopterin-bd_dom"/>
</dbReference>
<sequence>MPAFVSASDTPGITGGRPGSPVALMMPLMMPLMTPAEVASFGTFCVSPMCRLWTCRPGVWSIGGLVDRPLELTLADIESMPRTELVAVHECAGHPFKPRTPVRRVANVRWAGVRLNLVLLAAGIGPRGGSSGPAAPMVGSMRRPRRTAKPM</sequence>
<dbReference type="KEGG" id="psin:CAK95_01500"/>
<proteinExistence type="predicted"/>
<accession>A0A1W6ZZ78</accession>
<keyword evidence="4" id="KW-1185">Reference proteome</keyword>
<dbReference type="Pfam" id="PF00174">
    <property type="entry name" value="Oxidored_molyb"/>
    <property type="match status" value="1"/>
</dbReference>
<dbReference type="SUPFAM" id="SSF56524">
    <property type="entry name" value="Oxidoreductase molybdopterin-binding domain"/>
    <property type="match status" value="1"/>
</dbReference>
<protein>
    <recommendedName>
        <fullName evidence="2">Oxidoreductase molybdopterin-binding domain-containing protein</fullName>
    </recommendedName>
</protein>